<gene>
    <name evidence="1" type="ORF">METZ01_LOCUS12293</name>
</gene>
<evidence type="ECO:0000313" key="1">
    <source>
        <dbReference type="EMBL" id="SUZ59439.1"/>
    </source>
</evidence>
<sequence>MNHISQSGKWRVAPAMTLALAVLLTGCEDLLQVDLPSTITTDALDNPDIAEVVVNSAITAVECAYSRFIVGNATGMEDAMVDHGGGAAIEYQDVISTSGCGSSNNYSWFNPFQEARYTAEDLYARLDGWTAEELEFGVVNFDSKEQMMGLTALYASIPYQIFGEVMCEVAIERGPLLAPDSILAIGEGWATKAITHIQAHIAAYKVD</sequence>
<reference evidence="1" key="1">
    <citation type="submission" date="2018-05" db="EMBL/GenBank/DDBJ databases">
        <authorList>
            <person name="Lanie J.A."/>
            <person name="Ng W.-L."/>
            <person name="Kazmierczak K.M."/>
            <person name="Andrzejewski T.M."/>
            <person name="Davidsen T.M."/>
            <person name="Wayne K.J."/>
            <person name="Tettelin H."/>
            <person name="Glass J.I."/>
            <person name="Rusch D."/>
            <person name="Podicherti R."/>
            <person name="Tsui H.-C.T."/>
            <person name="Winkler M.E."/>
        </authorList>
    </citation>
    <scope>NUCLEOTIDE SEQUENCE</scope>
</reference>
<feature type="non-terminal residue" evidence="1">
    <location>
        <position position="207"/>
    </location>
</feature>
<organism evidence="1">
    <name type="scientific">marine metagenome</name>
    <dbReference type="NCBI Taxonomy" id="408172"/>
    <lineage>
        <taxon>unclassified sequences</taxon>
        <taxon>metagenomes</taxon>
        <taxon>ecological metagenomes</taxon>
    </lineage>
</organism>
<dbReference type="EMBL" id="UINC01000677">
    <property type="protein sequence ID" value="SUZ59439.1"/>
    <property type="molecule type" value="Genomic_DNA"/>
</dbReference>
<protein>
    <submittedName>
        <fullName evidence="1">Uncharacterized protein</fullName>
    </submittedName>
</protein>
<accession>A0A381NZ29</accession>
<dbReference type="AlphaFoldDB" id="A0A381NZ29"/>
<proteinExistence type="predicted"/>
<name>A0A381NZ29_9ZZZZ</name>